<dbReference type="KEGG" id="dhy:DESAM_21125"/>
<dbReference type="SUPFAM" id="SSF53067">
    <property type="entry name" value="Actin-like ATPase domain"/>
    <property type="match status" value="1"/>
</dbReference>
<dbReference type="Gene3D" id="3.30.420.40">
    <property type="match status" value="2"/>
</dbReference>
<dbReference type="InterPro" id="IPR036388">
    <property type="entry name" value="WH-like_DNA-bd_sf"/>
</dbReference>
<keyword evidence="3" id="KW-1185">Reference proteome</keyword>
<dbReference type="CDD" id="cd24073">
    <property type="entry name" value="ASKHA_ATPase_ROK_CYANR"/>
    <property type="match status" value="1"/>
</dbReference>
<proteinExistence type="inferred from homology"/>
<organism evidence="2 3">
    <name type="scientific">Maridesulfovibrio hydrothermalis AM13 = DSM 14728</name>
    <dbReference type="NCBI Taxonomy" id="1121451"/>
    <lineage>
        <taxon>Bacteria</taxon>
        <taxon>Pseudomonadati</taxon>
        <taxon>Thermodesulfobacteriota</taxon>
        <taxon>Desulfovibrionia</taxon>
        <taxon>Desulfovibrionales</taxon>
        <taxon>Desulfovibrionaceae</taxon>
        <taxon>Maridesulfovibrio</taxon>
    </lineage>
</organism>
<protein>
    <submittedName>
        <fullName evidence="2">Putative Xylose repressor</fullName>
    </submittedName>
</protein>
<dbReference type="PANTHER" id="PTHR18964:SF149">
    <property type="entry name" value="BIFUNCTIONAL UDP-N-ACETYLGLUCOSAMINE 2-EPIMERASE_N-ACETYLMANNOSAMINE KINASE"/>
    <property type="match status" value="1"/>
</dbReference>
<evidence type="ECO:0000256" key="1">
    <source>
        <dbReference type="ARBA" id="ARBA00006479"/>
    </source>
</evidence>
<dbReference type="SUPFAM" id="SSF46785">
    <property type="entry name" value="Winged helix' DNA-binding domain"/>
    <property type="match status" value="1"/>
</dbReference>
<evidence type="ECO:0000313" key="3">
    <source>
        <dbReference type="Proteomes" id="UP000010808"/>
    </source>
</evidence>
<dbReference type="InterPro" id="IPR000600">
    <property type="entry name" value="ROK"/>
</dbReference>
<dbReference type="PANTHER" id="PTHR18964">
    <property type="entry name" value="ROK (REPRESSOR, ORF, KINASE) FAMILY"/>
    <property type="match status" value="1"/>
</dbReference>
<dbReference type="RefSeq" id="WP_015336010.1">
    <property type="nucleotide sequence ID" value="NC_020055.1"/>
</dbReference>
<evidence type="ECO:0000313" key="2">
    <source>
        <dbReference type="EMBL" id="CCO23406.1"/>
    </source>
</evidence>
<dbReference type="OrthoDB" id="9810372at2"/>
<reference evidence="2 3" key="1">
    <citation type="submission" date="2012-10" db="EMBL/GenBank/DDBJ databases">
        <authorList>
            <person name="Genoscope - CEA"/>
        </authorList>
    </citation>
    <scope>NUCLEOTIDE SEQUENCE [LARGE SCALE GENOMIC DNA]</scope>
    <source>
        <strain evidence="3">AM13 / DSM 14728</strain>
    </source>
</reference>
<dbReference type="EMBL" id="FO203522">
    <property type="protein sequence ID" value="CCO23406.1"/>
    <property type="molecule type" value="Genomic_DNA"/>
</dbReference>
<dbReference type="Pfam" id="PF00480">
    <property type="entry name" value="ROK"/>
    <property type="match status" value="1"/>
</dbReference>
<comment type="similarity">
    <text evidence="1">Belongs to the ROK (NagC/XylR) family.</text>
</comment>
<dbReference type="InterPro" id="IPR036390">
    <property type="entry name" value="WH_DNA-bd_sf"/>
</dbReference>
<dbReference type="InterPro" id="IPR043129">
    <property type="entry name" value="ATPase_NBD"/>
</dbReference>
<dbReference type="eggNOG" id="COG1940">
    <property type="taxonomic scope" value="Bacteria"/>
</dbReference>
<dbReference type="HOGENOM" id="CLU_036604_13_5_7"/>
<dbReference type="STRING" id="1121451.DESAM_21125"/>
<sequence>MRAANKNMMRAINRCNILGIIRLAKNISRKDIAQQTGLSQATVTAITAEFIKEGIVYEKEAVSSTSGRPPVLLALNPDGAFVAGAYISAEKISVVIINLEAKVMASHHVPIAPGTHSPDKITDLLAEAIKTCRLRHGFIPDDLVGLGLGIPGLVNHREGVIHFHPGFNQSEGWKDVHFSGMVEKKTGFQTFIENSSNTLAIYEHWFGAARGCDNFIVVTLEHGVGLGILIDGRLVRGWKGMAGELGHVHGYSGNPLCRCGLTGCLEAVGSNLSILRDAKELADKKLWEPEDPDNITIETVIDAAKKGNPVLQDIFTRVGTILGKRISDLTRVFDPEKIIITGKSYLAKDMLFEPMTKAMDKRSCEVFGTVPEMIIRPWREGNYARGAGALVLEKLHQNCAIPDEF</sequence>
<dbReference type="InterPro" id="IPR049874">
    <property type="entry name" value="ROK_cs"/>
</dbReference>
<dbReference type="PATRIC" id="fig|1121451.3.peg.1379"/>
<name>L0RCZ6_9BACT</name>
<dbReference type="Gene3D" id="1.10.10.10">
    <property type="entry name" value="Winged helix-like DNA-binding domain superfamily/Winged helix DNA-binding domain"/>
    <property type="match status" value="1"/>
</dbReference>
<dbReference type="Proteomes" id="UP000010808">
    <property type="component" value="Chromosome"/>
</dbReference>
<dbReference type="AlphaFoldDB" id="L0RCZ6"/>
<dbReference type="PROSITE" id="PS01125">
    <property type="entry name" value="ROK"/>
    <property type="match status" value="1"/>
</dbReference>
<accession>L0RCZ6</accession>
<dbReference type="Pfam" id="PF13412">
    <property type="entry name" value="HTH_24"/>
    <property type="match status" value="1"/>
</dbReference>
<gene>
    <name evidence="2" type="ORF">DESAM_21125</name>
</gene>